<dbReference type="Proteomes" id="UP000563906">
    <property type="component" value="Unassembled WGS sequence"/>
</dbReference>
<dbReference type="AlphaFoldDB" id="A0A839AP63"/>
<organism evidence="1 2">
    <name type="scientific">Tenacibaculum pelagium</name>
    <dbReference type="NCBI Taxonomy" id="2759527"/>
    <lineage>
        <taxon>Bacteria</taxon>
        <taxon>Pseudomonadati</taxon>
        <taxon>Bacteroidota</taxon>
        <taxon>Flavobacteriia</taxon>
        <taxon>Flavobacteriales</taxon>
        <taxon>Flavobacteriaceae</taxon>
        <taxon>Tenacibaculum</taxon>
    </lineage>
</organism>
<protein>
    <submittedName>
        <fullName evidence="1">Uncharacterized protein</fullName>
    </submittedName>
</protein>
<sequence length="217" mass="26250">MLESEKEYIETKRIKDGESTLEYPFNQLQDWFNLNYGVAPINFIYEILPHNNKPRLNLVWEKDSDKDVFLTNWRDYGEKEKEIIYEFQRITKLDTKYSTDKLFVINDNFSGRVLSIANQKIEELEIEKLKKKFIDRGLWKIMKNFSGVILFLNTQKDKEVWESQKIKEEFSESYSEILGKYEHYGYTNEIKTHVILDSKERIDNEYNGDFNRFMRNM</sequence>
<comment type="caution">
    <text evidence="1">The sequence shown here is derived from an EMBL/GenBank/DDBJ whole genome shotgun (WGS) entry which is preliminary data.</text>
</comment>
<evidence type="ECO:0000313" key="1">
    <source>
        <dbReference type="EMBL" id="MBA6156158.1"/>
    </source>
</evidence>
<dbReference type="EMBL" id="JACGLS010000002">
    <property type="protein sequence ID" value="MBA6156158.1"/>
    <property type="molecule type" value="Genomic_DNA"/>
</dbReference>
<evidence type="ECO:0000313" key="2">
    <source>
        <dbReference type="Proteomes" id="UP000563906"/>
    </source>
</evidence>
<reference evidence="1 2" key="1">
    <citation type="submission" date="2020-07" db="EMBL/GenBank/DDBJ databases">
        <title>Bacterium isolated from marine sediment.</title>
        <authorList>
            <person name="Shang D."/>
            <person name="Du Z.-J."/>
        </authorList>
    </citation>
    <scope>NUCLEOTIDE SEQUENCE [LARGE SCALE GENOMIC DNA]</scope>
    <source>
        <strain evidence="1 2">S7007</strain>
    </source>
</reference>
<proteinExistence type="predicted"/>
<accession>A0A839AP63</accession>
<dbReference type="RefSeq" id="WP_182124663.1">
    <property type="nucleotide sequence ID" value="NZ_JACGLS010000002.1"/>
</dbReference>
<keyword evidence="2" id="KW-1185">Reference proteome</keyword>
<name>A0A839AP63_9FLAO</name>
<gene>
    <name evidence="1" type="ORF">H3Z83_06450</name>
</gene>